<dbReference type="RefSeq" id="WP_089334436.1">
    <property type="nucleotide sequence ID" value="NZ_FZNS01000021.1"/>
</dbReference>
<name>A0A239BCN0_9BACT</name>
<gene>
    <name evidence="1" type="ORF">SAMN06269173_12113</name>
</gene>
<sequence length="228" mass="24959">MLPNLQAIETLAGRITIGATVRSTRYATVQGAVTAIFWSGYFYSIEVAGQHSDNAANYELLSAPQYPGFNYVNPNAQQVLSGKFEIIVPGEGDRIYFADTAQQAISLVAATIGLRDQEAEVAYLIQRAAAGPVNELRWRGQAVGSIVGQLAYVSHGQERPAPLYPVGTKVRFYTGHEAYTVSGIALYKDRLNYGHTKWHYFYQEARSTHHPMSEAHTSSVAEVDSVAA</sequence>
<evidence type="ECO:0000313" key="2">
    <source>
        <dbReference type="Proteomes" id="UP000198310"/>
    </source>
</evidence>
<dbReference type="Proteomes" id="UP000198310">
    <property type="component" value="Unassembled WGS sequence"/>
</dbReference>
<proteinExistence type="predicted"/>
<dbReference type="EMBL" id="FZNS01000021">
    <property type="protein sequence ID" value="SNS05321.1"/>
    <property type="molecule type" value="Genomic_DNA"/>
</dbReference>
<accession>A0A239BCN0</accession>
<keyword evidence="2" id="KW-1185">Reference proteome</keyword>
<evidence type="ECO:0000313" key="1">
    <source>
        <dbReference type="EMBL" id="SNS05321.1"/>
    </source>
</evidence>
<dbReference type="AlphaFoldDB" id="A0A239BCN0"/>
<protein>
    <submittedName>
        <fullName evidence="1">Uncharacterized protein</fullName>
    </submittedName>
</protein>
<reference evidence="2" key="1">
    <citation type="submission" date="2017-06" db="EMBL/GenBank/DDBJ databases">
        <authorList>
            <person name="Varghese N."/>
            <person name="Submissions S."/>
        </authorList>
    </citation>
    <scope>NUCLEOTIDE SEQUENCE [LARGE SCALE GENOMIC DNA]</scope>
    <source>
        <strain evidence="2">DSM 28041</strain>
    </source>
</reference>
<organism evidence="1 2">
    <name type="scientific">Hymenobacter mucosus</name>
    <dbReference type="NCBI Taxonomy" id="1411120"/>
    <lineage>
        <taxon>Bacteria</taxon>
        <taxon>Pseudomonadati</taxon>
        <taxon>Bacteroidota</taxon>
        <taxon>Cytophagia</taxon>
        <taxon>Cytophagales</taxon>
        <taxon>Hymenobacteraceae</taxon>
        <taxon>Hymenobacter</taxon>
    </lineage>
</organism>